<sequence length="284" mass="32158">MNIEKYEQRWRPLIEKARNAFDGRLERGIKEGFRLEDKNGHQICAIYWGTTNQKGNAIEVAVSPTLGIGKMSGEEVVNWLEGEIRVGRRGSRRRGDKSWPTIGFATDGEVYPFFDKVYDLRTGCSNPTNADAEPSPQQDLLAKYRDKTRNMPETTVAFRRAKQRIGQALLRRLLMDVWGGKCAVIGLSLPRLLRASHIKPWADSTDEERLNPENALLLAPQLDAAFDVGLITFDAVGRLEMSPRVSTEDRRLLGLDSATALRIPPSDEQGAFLAWHREHRFRVD</sequence>
<reference evidence="2 3" key="1">
    <citation type="submission" date="2018-04" db="EMBL/GenBank/DDBJ databases">
        <title>Cupriavidus necator CR12 genome sequencing and assembly.</title>
        <authorList>
            <person name="Ben Fekih I."/>
            <person name="Mazhar H.S."/>
            <person name="Bello S.K."/>
            <person name="Rensing C."/>
        </authorList>
    </citation>
    <scope>NUCLEOTIDE SEQUENCE [LARGE SCALE GENOMIC DNA]</scope>
    <source>
        <strain evidence="2 3">CR12</strain>
    </source>
</reference>
<dbReference type="RefSeq" id="WP_114130299.1">
    <property type="nucleotide sequence ID" value="NZ_CP068434.1"/>
</dbReference>
<accession>A0A367PRU7</accession>
<dbReference type="AlphaFoldDB" id="A0A367PRU7"/>
<dbReference type="Proteomes" id="UP000253501">
    <property type="component" value="Unassembled WGS sequence"/>
</dbReference>
<dbReference type="InterPro" id="IPR003615">
    <property type="entry name" value="HNH_nuc"/>
</dbReference>
<keyword evidence="2" id="KW-0378">Hydrolase</keyword>
<dbReference type="GO" id="GO:0004519">
    <property type="term" value="F:endonuclease activity"/>
    <property type="evidence" value="ECO:0007669"/>
    <property type="project" value="UniProtKB-KW"/>
</dbReference>
<comment type="caution">
    <text evidence="2">The sequence shown here is derived from an EMBL/GenBank/DDBJ whole genome shotgun (WGS) entry which is preliminary data.</text>
</comment>
<keyword evidence="2" id="KW-0540">Nuclease</keyword>
<dbReference type="Pfam" id="PF13391">
    <property type="entry name" value="HNH_2"/>
    <property type="match status" value="1"/>
</dbReference>
<keyword evidence="2" id="KW-0255">Endonuclease</keyword>
<evidence type="ECO:0000313" key="3">
    <source>
        <dbReference type="Proteomes" id="UP000253501"/>
    </source>
</evidence>
<dbReference type="EMBL" id="QDHA01000003">
    <property type="protein sequence ID" value="RCJ10274.1"/>
    <property type="molecule type" value="Genomic_DNA"/>
</dbReference>
<gene>
    <name evidence="2" type="ORF">DDK22_01035</name>
</gene>
<name>A0A367PRU7_CUPNE</name>
<feature type="domain" description="HNH nuclease" evidence="1">
    <location>
        <begin position="182"/>
        <end position="234"/>
    </location>
</feature>
<evidence type="ECO:0000313" key="2">
    <source>
        <dbReference type="EMBL" id="RCJ10274.1"/>
    </source>
</evidence>
<evidence type="ECO:0000259" key="1">
    <source>
        <dbReference type="Pfam" id="PF13391"/>
    </source>
</evidence>
<organism evidence="2 3">
    <name type="scientific">Cupriavidus necator</name>
    <name type="common">Alcaligenes eutrophus</name>
    <name type="synonym">Ralstonia eutropha</name>
    <dbReference type="NCBI Taxonomy" id="106590"/>
    <lineage>
        <taxon>Bacteria</taxon>
        <taxon>Pseudomonadati</taxon>
        <taxon>Pseudomonadota</taxon>
        <taxon>Betaproteobacteria</taxon>
        <taxon>Burkholderiales</taxon>
        <taxon>Burkholderiaceae</taxon>
        <taxon>Cupriavidus</taxon>
    </lineage>
</organism>
<proteinExistence type="predicted"/>
<protein>
    <submittedName>
        <fullName evidence="2">HNH endonuclease</fullName>
    </submittedName>
</protein>